<protein>
    <recommendedName>
        <fullName evidence="14">Endonuclease/exonuclease/phosphatase domain-containing protein</fullName>
    </recommendedName>
</protein>
<evidence type="ECO:0000256" key="3">
    <source>
        <dbReference type="ARBA" id="ARBA00004991"/>
    </source>
</evidence>
<dbReference type="EMBL" id="KI914002">
    <property type="protein sequence ID" value="ETV92143.1"/>
    <property type="molecule type" value="Genomic_DNA"/>
</dbReference>
<evidence type="ECO:0000256" key="7">
    <source>
        <dbReference type="ARBA" id="ARBA00022801"/>
    </source>
</evidence>
<evidence type="ECO:0000259" key="14">
    <source>
        <dbReference type="Pfam" id="PF03372"/>
    </source>
</evidence>
<dbReference type="SUPFAM" id="SSF56219">
    <property type="entry name" value="DNase I-like"/>
    <property type="match status" value="1"/>
</dbReference>
<evidence type="ECO:0000256" key="5">
    <source>
        <dbReference type="ARBA" id="ARBA00022692"/>
    </source>
</evidence>
<dbReference type="VEuPathDB" id="FungiDB:H310_13397"/>
<dbReference type="Gene3D" id="3.60.10.10">
    <property type="entry name" value="Endonuclease/exonuclease/phosphatase"/>
    <property type="match status" value="1"/>
</dbReference>
<keyword evidence="8" id="KW-0460">Magnesium</keyword>
<dbReference type="InterPro" id="IPR036691">
    <property type="entry name" value="Endo/exonu/phosph_ase_sf"/>
</dbReference>
<organism evidence="15">
    <name type="scientific">Aphanomyces invadans</name>
    <dbReference type="NCBI Taxonomy" id="157072"/>
    <lineage>
        <taxon>Eukaryota</taxon>
        <taxon>Sar</taxon>
        <taxon>Stramenopiles</taxon>
        <taxon>Oomycota</taxon>
        <taxon>Saprolegniomycetes</taxon>
        <taxon>Saprolegniales</taxon>
        <taxon>Verrucalvaceae</taxon>
        <taxon>Aphanomyces</taxon>
    </lineage>
</organism>
<dbReference type="InterPro" id="IPR005135">
    <property type="entry name" value="Endo/exonuclease/phosphatase"/>
</dbReference>
<dbReference type="RefSeq" id="XP_008879107.1">
    <property type="nucleotide sequence ID" value="XM_008880885.1"/>
</dbReference>
<gene>
    <name evidence="15" type="ORF">H310_13397</name>
</gene>
<dbReference type="eggNOG" id="KOG3873">
    <property type="taxonomic scope" value="Eukaryota"/>
</dbReference>
<evidence type="ECO:0000256" key="2">
    <source>
        <dbReference type="ARBA" id="ARBA00004760"/>
    </source>
</evidence>
<evidence type="ECO:0000256" key="11">
    <source>
        <dbReference type="ARBA" id="ARBA00023098"/>
    </source>
</evidence>
<evidence type="ECO:0000256" key="12">
    <source>
        <dbReference type="ARBA" id="ARBA00023136"/>
    </source>
</evidence>
<evidence type="ECO:0000256" key="6">
    <source>
        <dbReference type="ARBA" id="ARBA00022723"/>
    </source>
</evidence>
<feature type="domain" description="Endonuclease/exonuclease/phosphatase" evidence="14">
    <location>
        <begin position="49"/>
        <end position="321"/>
    </location>
</feature>
<dbReference type="GeneID" id="20090447"/>
<evidence type="ECO:0000256" key="9">
    <source>
        <dbReference type="ARBA" id="ARBA00022919"/>
    </source>
</evidence>
<keyword evidence="9" id="KW-0746">Sphingolipid metabolism</keyword>
<dbReference type="OrthoDB" id="387657at2759"/>
<keyword evidence="10 13" id="KW-1133">Transmembrane helix</keyword>
<dbReference type="STRING" id="157072.A0A024TDK7"/>
<dbReference type="GO" id="GO:0016020">
    <property type="term" value="C:membrane"/>
    <property type="evidence" value="ECO:0007669"/>
    <property type="project" value="UniProtKB-SubCell"/>
</dbReference>
<keyword evidence="7" id="KW-0378">Hydrolase</keyword>
<feature type="transmembrane region" description="Helical" evidence="13">
    <location>
        <begin position="405"/>
        <end position="429"/>
    </location>
</feature>
<reference evidence="15" key="1">
    <citation type="submission" date="2013-12" db="EMBL/GenBank/DDBJ databases">
        <title>The Genome Sequence of Aphanomyces invadans NJM9701.</title>
        <authorList>
            <consortium name="The Broad Institute Genomics Platform"/>
            <person name="Russ C."/>
            <person name="Tyler B."/>
            <person name="van West P."/>
            <person name="Dieguez-Uribeondo J."/>
            <person name="Young S.K."/>
            <person name="Zeng Q."/>
            <person name="Gargeya S."/>
            <person name="Fitzgerald M."/>
            <person name="Abouelleil A."/>
            <person name="Alvarado L."/>
            <person name="Chapman S.B."/>
            <person name="Gainer-Dewar J."/>
            <person name="Goldberg J."/>
            <person name="Griggs A."/>
            <person name="Gujja S."/>
            <person name="Hansen M."/>
            <person name="Howarth C."/>
            <person name="Imamovic A."/>
            <person name="Ireland A."/>
            <person name="Larimer J."/>
            <person name="McCowan C."/>
            <person name="Murphy C."/>
            <person name="Pearson M."/>
            <person name="Poon T.W."/>
            <person name="Priest M."/>
            <person name="Roberts A."/>
            <person name="Saif S."/>
            <person name="Shea T."/>
            <person name="Sykes S."/>
            <person name="Wortman J."/>
            <person name="Nusbaum C."/>
            <person name="Birren B."/>
        </authorList>
    </citation>
    <scope>NUCLEOTIDE SEQUENCE [LARGE SCALE GENOMIC DNA]</scope>
    <source>
        <strain evidence="15">NJM9701</strain>
    </source>
</reference>
<evidence type="ECO:0000256" key="13">
    <source>
        <dbReference type="SAM" id="Phobius"/>
    </source>
</evidence>
<accession>A0A024TDK7</accession>
<comment type="pathway">
    <text evidence="2">Lipid metabolism; sphingolipid metabolism.</text>
</comment>
<dbReference type="GO" id="GO:0006665">
    <property type="term" value="P:sphingolipid metabolic process"/>
    <property type="evidence" value="ECO:0007669"/>
    <property type="project" value="UniProtKB-KW"/>
</dbReference>
<evidence type="ECO:0000256" key="10">
    <source>
        <dbReference type="ARBA" id="ARBA00022989"/>
    </source>
</evidence>
<keyword evidence="5 13" id="KW-0812">Transmembrane</keyword>
<dbReference type="AlphaFoldDB" id="A0A024TDK7"/>
<comment type="subcellular location">
    <subcellularLocation>
        <location evidence="1">Membrane</location>
        <topology evidence="1">Multi-pass membrane protein</topology>
    </subcellularLocation>
</comment>
<dbReference type="InterPro" id="IPR038772">
    <property type="entry name" value="Sph/SMPD2-like"/>
</dbReference>
<dbReference type="Pfam" id="PF03372">
    <property type="entry name" value="Exo_endo_phos"/>
    <property type="match status" value="1"/>
</dbReference>
<dbReference type="PANTHER" id="PTHR16320">
    <property type="entry name" value="SPHINGOMYELINASE FAMILY MEMBER"/>
    <property type="match status" value="1"/>
</dbReference>
<evidence type="ECO:0000256" key="4">
    <source>
        <dbReference type="ARBA" id="ARBA00006335"/>
    </source>
</evidence>
<comment type="similarity">
    <text evidence="4">Belongs to the neutral sphingomyelinase family.</text>
</comment>
<evidence type="ECO:0000313" key="15">
    <source>
        <dbReference type="EMBL" id="ETV92143.1"/>
    </source>
</evidence>
<dbReference type="GO" id="GO:0004767">
    <property type="term" value="F:sphingomyelin phosphodiesterase activity"/>
    <property type="evidence" value="ECO:0007669"/>
    <property type="project" value="InterPro"/>
</dbReference>
<sequence>MGLGKTLRDIKRRVAMELFEADVDENVAPSFVISKVHEPNAPKSIRVLSMNVWGIPVSPHVLERAAAIGRMLEARSTEFDIVTLQEVWHRREKNIILCAATRAGFGYSHYFHPAVGFPLPIGHDSFGTGLLILSKYRLSAAMYHPFLLTGRPYALHEADFIANKGVGLLRVHDGKGGEIADLYVTHLLANYNHLGKPGPGDTYMPHRAAQSYELSCFISETSRNDLVIVCGDFNSPSDCLVLDIVRELVSMRDAFHENDPTEAGLTFGTEDNKFSHGDHPMRMDYILFRTAAGSSWQLTDSGVFKGYFTTSCGEECPLSDHFGVHAAFALDPSTAPPTARSTSSNPIKCLRQVQDILTLGRNEIVALRITHLKRAAVGFIFVALATAVNVSQWGEVWSVWSRVLWYSGLTLCFLYALVEYVVAFFVLTLEVSCFTELQNQARLHAHNLELSSDEF</sequence>
<name>A0A024TDK7_9STRA</name>
<dbReference type="GO" id="GO:0046872">
    <property type="term" value="F:metal ion binding"/>
    <property type="evidence" value="ECO:0007669"/>
    <property type="project" value="UniProtKB-KW"/>
</dbReference>
<feature type="transmembrane region" description="Helical" evidence="13">
    <location>
        <begin position="375"/>
        <end position="393"/>
    </location>
</feature>
<keyword evidence="6" id="KW-0479">Metal-binding</keyword>
<keyword evidence="12 13" id="KW-0472">Membrane</keyword>
<keyword evidence="11" id="KW-0443">Lipid metabolism</keyword>
<comment type="pathway">
    <text evidence="3">Sphingolipid metabolism.</text>
</comment>
<proteinExistence type="inferred from homology"/>
<evidence type="ECO:0000256" key="1">
    <source>
        <dbReference type="ARBA" id="ARBA00004141"/>
    </source>
</evidence>
<evidence type="ECO:0000256" key="8">
    <source>
        <dbReference type="ARBA" id="ARBA00022842"/>
    </source>
</evidence>
<dbReference type="PANTHER" id="PTHR16320:SF24">
    <property type="entry name" value="PHOSPHODIESTERASE, PUTATIVE-RELATED"/>
    <property type="match status" value="1"/>
</dbReference>